<evidence type="ECO:0000313" key="1">
    <source>
        <dbReference type="EMBL" id="BCL62049.1"/>
    </source>
</evidence>
<organism evidence="1 2">
    <name type="scientific">Desulfomarina profundi</name>
    <dbReference type="NCBI Taxonomy" id="2772557"/>
    <lineage>
        <taxon>Bacteria</taxon>
        <taxon>Pseudomonadati</taxon>
        <taxon>Thermodesulfobacteriota</taxon>
        <taxon>Desulfobulbia</taxon>
        <taxon>Desulfobulbales</taxon>
        <taxon>Desulfobulbaceae</taxon>
        <taxon>Desulfomarina</taxon>
    </lineage>
</organism>
<dbReference type="EMBL" id="AP024086">
    <property type="protein sequence ID" value="BCL62049.1"/>
    <property type="molecule type" value="Genomic_DNA"/>
</dbReference>
<dbReference type="RefSeq" id="WP_228854452.1">
    <property type="nucleotide sequence ID" value="NZ_AP024086.1"/>
</dbReference>
<protein>
    <recommendedName>
        <fullName evidence="3">TIGR04076 family protein</fullName>
    </recommendedName>
</protein>
<gene>
    <name evidence="1" type="ORF">DGMP_27420</name>
</gene>
<evidence type="ECO:0000313" key="2">
    <source>
        <dbReference type="Proteomes" id="UP000826725"/>
    </source>
</evidence>
<sequence>MTEEIIRRYGQRVGYTESEAEMFHEGGHRVRQVKRLSQAASKYSIQAEVVSAKNCNSGHKNGQIFMLDVDGNFISKFCPKRMCVYLISQLVIPVALINERLSEGLEPNDFHFMRYVQCPDVGVDCYGYGEVMLKVQVVPRAK</sequence>
<dbReference type="Proteomes" id="UP000826725">
    <property type="component" value="Chromosome"/>
</dbReference>
<proteinExistence type="predicted"/>
<dbReference type="AlphaFoldDB" id="A0A8D5FUQ7"/>
<reference evidence="1" key="1">
    <citation type="submission" date="2020-09" db="EMBL/GenBank/DDBJ databases">
        <title>Desulfogranum mesoprofundum gen. nov., sp. nov., a novel mesophilic, sulfate-reducing chemolithoautotroph isolated from a deep-sea hydrothermal vent chimney in the Suiyo Seamount.</title>
        <authorList>
            <person name="Hashimoto Y."/>
            <person name="Nakagawa S."/>
        </authorList>
    </citation>
    <scope>NUCLEOTIDE SEQUENCE</scope>
    <source>
        <strain evidence="1">KT2</strain>
    </source>
</reference>
<name>A0A8D5FUQ7_9BACT</name>
<keyword evidence="2" id="KW-1185">Reference proteome</keyword>
<dbReference type="KEGG" id="dbk:DGMP_27420"/>
<accession>A0A8D5FUQ7</accession>
<evidence type="ECO:0008006" key="3">
    <source>
        <dbReference type="Google" id="ProtNLM"/>
    </source>
</evidence>